<reference evidence="1 2" key="1">
    <citation type="journal article" date="2015" name="Nature">
        <title>rRNA introns, odd ribosomes, and small enigmatic genomes across a large radiation of phyla.</title>
        <authorList>
            <person name="Brown C.T."/>
            <person name="Hug L.A."/>
            <person name="Thomas B.C."/>
            <person name="Sharon I."/>
            <person name="Castelle C.J."/>
            <person name="Singh A."/>
            <person name="Wilkins M.J."/>
            <person name="Williams K.H."/>
            <person name="Banfield J.F."/>
        </authorList>
    </citation>
    <scope>NUCLEOTIDE SEQUENCE [LARGE SCALE GENOMIC DNA]</scope>
</reference>
<evidence type="ECO:0000313" key="1">
    <source>
        <dbReference type="EMBL" id="KKS14468.1"/>
    </source>
</evidence>
<evidence type="ECO:0000313" key="2">
    <source>
        <dbReference type="Proteomes" id="UP000034163"/>
    </source>
</evidence>
<gene>
    <name evidence="1" type="ORF">UU72_C0045G0013</name>
</gene>
<comment type="caution">
    <text evidence="1">The sequence shown here is derived from an EMBL/GenBank/DDBJ whole genome shotgun (WGS) entry which is preliminary data.</text>
</comment>
<dbReference type="AlphaFoldDB" id="A0A0G0ZN96"/>
<protein>
    <submittedName>
        <fullName evidence="1">Uncharacterized protein</fullName>
    </submittedName>
</protein>
<organism evidence="1 2">
    <name type="scientific">candidate division WWE3 bacterium GW2011_GWB1_41_6</name>
    <dbReference type="NCBI Taxonomy" id="1619112"/>
    <lineage>
        <taxon>Bacteria</taxon>
        <taxon>Katanobacteria</taxon>
    </lineage>
</organism>
<accession>A0A0G0ZN96</accession>
<sequence>MKTLLIGLAVLVATTSIVAYFTRPLVHKFEGLLELSPSFNANGQNVPFKNEAFSYTFKYPSEMVLLLLEGTEASNIVSIRWNYDAALSQKGIRLFVKKDFTHSSLLDLCKQGDEQVK</sequence>
<proteinExistence type="predicted"/>
<dbReference type="EMBL" id="LCBS01000045">
    <property type="protein sequence ID" value="KKS14468.1"/>
    <property type="molecule type" value="Genomic_DNA"/>
</dbReference>
<feature type="non-terminal residue" evidence="1">
    <location>
        <position position="117"/>
    </location>
</feature>
<name>A0A0G0ZN96_UNCKA</name>
<dbReference type="Proteomes" id="UP000034163">
    <property type="component" value="Unassembled WGS sequence"/>
</dbReference>